<dbReference type="Gene3D" id="3.30.300.20">
    <property type="match status" value="1"/>
</dbReference>
<dbReference type="PANTHER" id="PTHR39624">
    <property type="entry name" value="PROTEIN INVOLVED IN RIMO-MEDIATED BETA-METHYLTHIOLATION OF RIBOSOMAL PROTEIN S12 YCAO"/>
    <property type="match status" value="1"/>
</dbReference>
<dbReference type="EMBL" id="CP092362">
    <property type="protein sequence ID" value="ULN42904.1"/>
    <property type="molecule type" value="Genomic_DNA"/>
</dbReference>
<sequence>MTADTSDGHAASTEGIVTVTETGTGTYTQRITAGPHQLFADEPLPIGDDEGPTPYDLLLAGLGACTSMTVRMYANKKGWPLERVEVSLRHKRIHAEDCAECETKKGWISHIDRTITLVGDLDDGQRERLLAIAERCPVHQTLTSEVDIATSLAV</sequence>
<keyword evidence="2" id="KW-1185">Reference proteome</keyword>
<protein>
    <submittedName>
        <fullName evidence="1">OsmC family protein</fullName>
    </submittedName>
</protein>
<dbReference type="PANTHER" id="PTHR39624:SF2">
    <property type="entry name" value="OSMC-LIKE PROTEIN"/>
    <property type="match status" value="1"/>
</dbReference>
<dbReference type="SUPFAM" id="SSF82784">
    <property type="entry name" value="OsmC-like"/>
    <property type="match status" value="1"/>
</dbReference>
<dbReference type="InterPro" id="IPR036102">
    <property type="entry name" value="OsmC/Ohrsf"/>
</dbReference>
<dbReference type="Proteomes" id="UP001055337">
    <property type="component" value="Chromosome"/>
</dbReference>
<evidence type="ECO:0000313" key="2">
    <source>
        <dbReference type="Proteomes" id="UP001055337"/>
    </source>
</evidence>
<reference evidence="1" key="1">
    <citation type="submission" date="2022-08" db="EMBL/GenBank/DDBJ databases">
        <title>Whole genome sequencing of non-tuberculosis mycobacteria type-strains.</title>
        <authorList>
            <person name="Igarashi Y."/>
            <person name="Osugi A."/>
            <person name="Mitarai S."/>
        </authorList>
    </citation>
    <scope>NUCLEOTIDE SEQUENCE</scope>
    <source>
        <strain evidence="1">JCM 16369</strain>
    </source>
</reference>
<dbReference type="InterPro" id="IPR015946">
    <property type="entry name" value="KH_dom-like_a/b"/>
</dbReference>
<evidence type="ECO:0000313" key="1">
    <source>
        <dbReference type="EMBL" id="ULN42904.1"/>
    </source>
</evidence>
<accession>A0ABY3TTA5</accession>
<dbReference type="InterPro" id="IPR003718">
    <property type="entry name" value="OsmC/Ohr_fam"/>
</dbReference>
<organism evidence="1 2">
    <name type="scientific">Mycolicibacterium crocinum</name>
    <dbReference type="NCBI Taxonomy" id="388459"/>
    <lineage>
        <taxon>Bacteria</taxon>
        <taxon>Bacillati</taxon>
        <taxon>Actinomycetota</taxon>
        <taxon>Actinomycetes</taxon>
        <taxon>Mycobacteriales</taxon>
        <taxon>Mycobacteriaceae</taxon>
        <taxon>Mycolicibacterium</taxon>
    </lineage>
</organism>
<dbReference type="RefSeq" id="WP_240179245.1">
    <property type="nucleotide sequence ID" value="NZ_CP092362.2"/>
</dbReference>
<proteinExistence type="predicted"/>
<gene>
    <name evidence="1" type="ORF">MI149_07370</name>
</gene>
<dbReference type="Pfam" id="PF02566">
    <property type="entry name" value="OsmC"/>
    <property type="match status" value="1"/>
</dbReference>
<name>A0ABY3TTA5_9MYCO</name>